<accession>A0A8K1YTS7</accession>
<dbReference type="AlphaFoldDB" id="A0A8K1YTS7"/>
<proteinExistence type="evidence at transcript level"/>
<protein>
    <submittedName>
        <fullName evidence="3">Teratocyte crV1 protein</fullName>
    </submittedName>
</protein>
<sequence>MSLVKSAFVLLSALLCQSCTQALPSPYQWEGIPENRFAPVAPLSPLTHRSSPTSDFSTKRIMPSTNTFEDEIDVHNRKFSMVPKHHSKAPRNQSNFKDFLKFQYPSIPTHFKKHRSSTKTRPFKRYSSGIFNERSGMGLPGSIIASGVFSENGNFVGDLHFTQPELFDAPRTQQPGNEFETSGKRYVTREDLFSELRAIEKALQKLTFAIIQIDDGFNSNTFTTSPQPPVLIDPHVASDSEPKEPSVEGVTSPTVTTSPQPPVLNNPSVISKQGPIEANTKEEVTYPTVASSAQPPVPIDSSVTSKQGPIEANNEEKFTYPTLTTSMKPPVLMDPREQYELQILESLYKTMHENNARKEEEFEKDF</sequence>
<reference evidence="3" key="1">
    <citation type="submission" date="2021-08" db="EMBL/GenBank/DDBJ databases">
        <title>Proteotranscriptomics reveals the secretory dynamics of teratocytes, master regulators of parasitization by the endoparasitoid wasp Cotesia flavipes.</title>
        <authorList>
            <person name="Pinto C.G."/>
            <person name="Walker A.A."/>
            <person name="Robinson S."/>
            <person name="King G.F."/>
            <person name="Rossi G.D."/>
        </authorList>
    </citation>
    <scope>NUCLEOTIDE SEQUENCE</scope>
</reference>
<feature type="compositionally biased region" description="Basic and acidic residues" evidence="1">
    <location>
        <begin position="236"/>
        <end position="246"/>
    </location>
</feature>
<feature type="region of interest" description="Disordered" evidence="1">
    <location>
        <begin position="288"/>
        <end position="307"/>
    </location>
</feature>
<evidence type="ECO:0000256" key="1">
    <source>
        <dbReference type="SAM" id="MobiDB-lite"/>
    </source>
</evidence>
<organism evidence="3">
    <name type="scientific">Cotesia flavipes</name>
    <name type="common">Parasitic wasp</name>
    <name type="synonym">Apanteles flavipes</name>
    <dbReference type="NCBI Taxonomy" id="89805"/>
    <lineage>
        <taxon>Eukaryota</taxon>
        <taxon>Metazoa</taxon>
        <taxon>Ecdysozoa</taxon>
        <taxon>Arthropoda</taxon>
        <taxon>Hexapoda</taxon>
        <taxon>Insecta</taxon>
        <taxon>Pterygota</taxon>
        <taxon>Neoptera</taxon>
        <taxon>Endopterygota</taxon>
        <taxon>Hymenoptera</taxon>
        <taxon>Apocrita</taxon>
        <taxon>Ichneumonoidea</taxon>
        <taxon>Braconidae</taxon>
        <taxon>Microgastrinae</taxon>
        <taxon>Cotesia</taxon>
    </lineage>
</organism>
<evidence type="ECO:0000313" key="3">
    <source>
        <dbReference type="EMBL" id="UEP64301.1"/>
    </source>
</evidence>
<feature type="region of interest" description="Disordered" evidence="1">
    <location>
        <begin position="236"/>
        <end position="271"/>
    </location>
</feature>
<feature type="compositionally biased region" description="Low complexity" evidence="1">
    <location>
        <begin position="247"/>
        <end position="258"/>
    </location>
</feature>
<name>A0A8K1YTS7_COTFL</name>
<evidence type="ECO:0000256" key="2">
    <source>
        <dbReference type="SAM" id="SignalP"/>
    </source>
</evidence>
<keyword evidence="2" id="KW-0732">Signal</keyword>
<feature type="chain" id="PRO_5035459649" evidence="2">
    <location>
        <begin position="23"/>
        <end position="366"/>
    </location>
</feature>
<dbReference type="EMBL" id="MZ746708">
    <property type="protein sequence ID" value="UEP64301.1"/>
    <property type="molecule type" value="mRNA"/>
</dbReference>
<feature type="signal peptide" evidence="2">
    <location>
        <begin position="1"/>
        <end position="22"/>
    </location>
</feature>